<dbReference type="SMART" id="SM01043">
    <property type="entry name" value="BTAD"/>
    <property type="match status" value="1"/>
</dbReference>
<dbReference type="Proteomes" id="UP000183642">
    <property type="component" value="Unassembled WGS sequence"/>
</dbReference>
<dbReference type="PROSITE" id="PS51755">
    <property type="entry name" value="OMPR_PHOB"/>
    <property type="match status" value="1"/>
</dbReference>
<evidence type="ECO:0000256" key="1">
    <source>
        <dbReference type="ARBA" id="ARBA00005820"/>
    </source>
</evidence>
<keyword evidence="2 3" id="KW-0238">DNA-binding</keyword>
<dbReference type="InterPro" id="IPR036388">
    <property type="entry name" value="WH-like_DNA-bd_sf"/>
</dbReference>
<feature type="region of interest" description="Disordered" evidence="4">
    <location>
        <begin position="966"/>
        <end position="1006"/>
    </location>
</feature>
<dbReference type="EMBL" id="FOWE01000004">
    <property type="protein sequence ID" value="SFO21941.1"/>
    <property type="molecule type" value="Genomic_DNA"/>
</dbReference>
<dbReference type="InterPro" id="IPR027417">
    <property type="entry name" value="P-loop_NTPase"/>
</dbReference>
<dbReference type="InterPro" id="IPR016032">
    <property type="entry name" value="Sig_transdc_resp-reg_C-effctor"/>
</dbReference>
<dbReference type="Pfam" id="PF03704">
    <property type="entry name" value="BTAD"/>
    <property type="match status" value="1"/>
</dbReference>
<evidence type="ECO:0000313" key="6">
    <source>
        <dbReference type="EMBL" id="SFO21941.1"/>
    </source>
</evidence>
<dbReference type="SMART" id="SM00862">
    <property type="entry name" value="Trans_reg_C"/>
    <property type="match status" value="1"/>
</dbReference>
<feature type="DNA-binding region" description="OmpR/PhoB-type" evidence="3">
    <location>
        <begin position="1"/>
        <end position="91"/>
    </location>
</feature>
<sequence length="1006" mass="106411">MDILVLGPLEVRRDGRPAPVRRGRPRRLLLSLLLRRGDPVPQETLIDQLWQDAPPVDADNALHVLVSYLRRTIAGAELRIDRAPTGYRLVVDPDRVDAYRFEDLVRRAASAEDDPAGRLSAASQALALWRGPALAEAAEDAFAEAAIARLDELRVQAEELRIEAVLDLGRHDEALPDLARLVREHPFRERLHAQAALALYRAGRQAEALAALDRARSALVEELGLDPGPRLQELERRILRQDPELDAVPPPSTPAPAAAPSPAAPAPANPDAPGVPVALTPLVGRGEQVAAVREALGAHRLLTLAGPGGAGKTRLAAEAVRPPDPERSVWWADLGAVPPGSGVEAAVAAAVGTGLASADDAVAELRRWIGDRAAVLVLDTVEHVVDAAGRLAVALVAGCPGLRVLATGRRPLGVPGELVRPVSGLPVPGPEETALPVIEASPAVRLFRDRAAAVRPGFVLDRANAADVATVCRLVDGLPLAIELAAGHAAALSPRTIAGLLEDRLRLLGDGGRPRGRHAGLRAAIDWSYGLLSGDEARFLDRLSVFAGTFPLEAGVGVAGPGLSTDGLQLLLSLVRQSLVSVAGEDHFRLLDTVRAYATDRLSSDPGEAQDAADRHARWYAGFAEDADQYIRGAEQAGWLAGLRDARADLRAAMRHCLHGPRPQPALGARLVCSLSWFWSHEGSFAEARTWIAAARDAGPHDPRTDAWLHLAAGMHAESVGDLRVAERECTQAAAGFAATGDVRGEARSLLHLGTAAWALGRLDEAAAAQDRSVGLFRSARHDGGVGLALVLRARTALDQEDPGLARELLLEARYVLRRVGDPHLVGLCLDQHARTCLADGAVEEAAPLAREGLAVFESVGYPEGVTASLQTLGEVHLALGQPATATTPLLRAIRTALDLGHTAAVAEGLELLAEATLPTDAAGAAALLGHADTLRADGRLPRRELQQRRVDRWAPRLRRELGDRHPALVRGRSEATEDLLDRVGSTAAAARPGREPGHGSGPGDG</sequence>
<gene>
    <name evidence="6" type="ORF">SAMN05660359_02129</name>
</gene>
<dbReference type="PANTHER" id="PTHR47691:SF3">
    <property type="entry name" value="HTH-TYPE TRANSCRIPTIONAL REGULATOR RV0890C-RELATED"/>
    <property type="match status" value="1"/>
</dbReference>
<dbReference type="GO" id="GO:0000160">
    <property type="term" value="P:phosphorelay signal transduction system"/>
    <property type="evidence" value="ECO:0007669"/>
    <property type="project" value="InterPro"/>
</dbReference>
<dbReference type="Gene3D" id="3.40.50.300">
    <property type="entry name" value="P-loop containing nucleotide triphosphate hydrolases"/>
    <property type="match status" value="1"/>
</dbReference>
<dbReference type="SUPFAM" id="SSF48452">
    <property type="entry name" value="TPR-like"/>
    <property type="match status" value="2"/>
</dbReference>
<dbReference type="SUPFAM" id="SSF52540">
    <property type="entry name" value="P-loop containing nucleoside triphosphate hydrolases"/>
    <property type="match status" value="1"/>
</dbReference>
<protein>
    <submittedName>
        <fullName evidence="6">Predicted ATPase</fullName>
    </submittedName>
</protein>
<dbReference type="InterPro" id="IPR011990">
    <property type="entry name" value="TPR-like_helical_dom_sf"/>
</dbReference>
<feature type="compositionally biased region" description="Pro residues" evidence="4">
    <location>
        <begin position="248"/>
        <end position="270"/>
    </location>
</feature>
<proteinExistence type="inferred from homology"/>
<name>A0A1I5FF36_9ACTN</name>
<evidence type="ECO:0000256" key="3">
    <source>
        <dbReference type="PROSITE-ProRule" id="PRU01091"/>
    </source>
</evidence>
<dbReference type="InterPro" id="IPR005158">
    <property type="entry name" value="BTAD"/>
</dbReference>
<dbReference type="PANTHER" id="PTHR47691">
    <property type="entry name" value="REGULATOR-RELATED"/>
    <property type="match status" value="1"/>
</dbReference>
<dbReference type="SUPFAM" id="SSF46894">
    <property type="entry name" value="C-terminal effector domain of the bipartite response regulators"/>
    <property type="match status" value="1"/>
</dbReference>
<dbReference type="GO" id="GO:0003677">
    <property type="term" value="F:DNA binding"/>
    <property type="evidence" value="ECO:0007669"/>
    <property type="project" value="UniProtKB-UniRule"/>
</dbReference>
<feature type="domain" description="OmpR/PhoB-type" evidence="5">
    <location>
        <begin position="1"/>
        <end position="91"/>
    </location>
</feature>
<evidence type="ECO:0000259" key="5">
    <source>
        <dbReference type="PROSITE" id="PS51755"/>
    </source>
</evidence>
<dbReference type="Gene3D" id="1.10.10.10">
    <property type="entry name" value="Winged helix-like DNA-binding domain superfamily/Winged helix DNA-binding domain"/>
    <property type="match status" value="1"/>
</dbReference>
<evidence type="ECO:0000256" key="2">
    <source>
        <dbReference type="ARBA" id="ARBA00023125"/>
    </source>
</evidence>
<evidence type="ECO:0000256" key="4">
    <source>
        <dbReference type="SAM" id="MobiDB-lite"/>
    </source>
</evidence>
<dbReference type="Pfam" id="PF00486">
    <property type="entry name" value="Trans_reg_C"/>
    <property type="match status" value="1"/>
</dbReference>
<dbReference type="Gene3D" id="1.25.40.10">
    <property type="entry name" value="Tetratricopeptide repeat domain"/>
    <property type="match status" value="2"/>
</dbReference>
<dbReference type="InterPro" id="IPR001867">
    <property type="entry name" value="OmpR/PhoB-type_DNA-bd"/>
</dbReference>
<dbReference type="AlphaFoldDB" id="A0A1I5FF36"/>
<organism evidence="6 7">
    <name type="scientific">Geodermatophilus obscurus</name>
    <dbReference type="NCBI Taxonomy" id="1861"/>
    <lineage>
        <taxon>Bacteria</taxon>
        <taxon>Bacillati</taxon>
        <taxon>Actinomycetota</taxon>
        <taxon>Actinomycetes</taxon>
        <taxon>Geodermatophilales</taxon>
        <taxon>Geodermatophilaceae</taxon>
        <taxon>Geodermatophilus</taxon>
    </lineage>
</organism>
<reference evidence="7" key="1">
    <citation type="submission" date="2016-10" db="EMBL/GenBank/DDBJ databases">
        <authorList>
            <person name="Varghese N."/>
            <person name="Submissions S."/>
        </authorList>
    </citation>
    <scope>NUCLEOTIDE SEQUENCE [LARGE SCALE GENOMIC DNA]</scope>
    <source>
        <strain evidence="7">DSM 43161</strain>
    </source>
</reference>
<feature type="region of interest" description="Disordered" evidence="4">
    <location>
        <begin position="244"/>
        <end position="272"/>
    </location>
</feature>
<keyword evidence="7" id="KW-1185">Reference proteome</keyword>
<dbReference type="CDD" id="cd15831">
    <property type="entry name" value="BTAD"/>
    <property type="match status" value="1"/>
</dbReference>
<evidence type="ECO:0000313" key="7">
    <source>
        <dbReference type="Proteomes" id="UP000183642"/>
    </source>
</evidence>
<dbReference type="GO" id="GO:0006355">
    <property type="term" value="P:regulation of DNA-templated transcription"/>
    <property type="evidence" value="ECO:0007669"/>
    <property type="project" value="InterPro"/>
</dbReference>
<feature type="compositionally biased region" description="Basic and acidic residues" evidence="4">
    <location>
        <begin position="966"/>
        <end position="982"/>
    </location>
</feature>
<comment type="similarity">
    <text evidence="1">Belongs to the AfsR/DnrI/RedD regulatory family.</text>
</comment>
<dbReference type="OrthoDB" id="5521887at2"/>
<dbReference type="RefSeq" id="WP_075013454.1">
    <property type="nucleotide sequence ID" value="NZ_FOWE01000004.1"/>
</dbReference>
<accession>A0A1I5FF36</accession>